<feature type="transmembrane region" description="Helical" evidence="2">
    <location>
        <begin position="536"/>
        <end position="554"/>
    </location>
</feature>
<dbReference type="eggNOG" id="ENOG502SACC">
    <property type="taxonomic scope" value="Eukaryota"/>
</dbReference>
<keyword evidence="2" id="KW-1133">Transmembrane helix</keyword>
<dbReference type="AlphaFoldDB" id="A0A0W0FRS2"/>
<dbReference type="EMBL" id="LATX01001709">
    <property type="protein sequence ID" value="KTB39031.1"/>
    <property type="molecule type" value="Genomic_DNA"/>
</dbReference>
<name>A0A0W0FRS2_MONRR</name>
<feature type="transmembrane region" description="Helical" evidence="2">
    <location>
        <begin position="627"/>
        <end position="645"/>
    </location>
</feature>
<dbReference type="Proteomes" id="UP000054988">
    <property type="component" value="Unassembled WGS sequence"/>
</dbReference>
<evidence type="ECO:0000256" key="2">
    <source>
        <dbReference type="SAM" id="Phobius"/>
    </source>
</evidence>
<keyword evidence="2" id="KW-0812">Transmembrane</keyword>
<keyword evidence="2" id="KW-0472">Membrane</keyword>
<proteinExistence type="predicted"/>
<organism evidence="3 4">
    <name type="scientific">Moniliophthora roreri</name>
    <name type="common">Frosty pod rot fungus</name>
    <name type="synonym">Monilia roreri</name>
    <dbReference type="NCBI Taxonomy" id="221103"/>
    <lineage>
        <taxon>Eukaryota</taxon>
        <taxon>Fungi</taxon>
        <taxon>Dikarya</taxon>
        <taxon>Basidiomycota</taxon>
        <taxon>Agaricomycotina</taxon>
        <taxon>Agaricomycetes</taxon>
        <taxon>Agaricomycetidae</taxon>
        <taxon>Agaricales</taxon>
        <taxon>Marasmiineae</taxon>
        <taxon>Marasmiaceae</taxon>
        <taxon>Moniliophthora</taxon>
    </lineage>
</organism>
<comment type="caution">
    <text evidence="3">The sequence shown here is derived from an EMBL/GenBank/DDBJ whole genome shotgun (WGS) entry which is preliminary data.</text>
</comment>
<gene>
    <name evidence="3" type="ORF">WG66_8398</name>
</gene>
<reference evidence="3 4" key="1">
    <citation type="submission" date="2015-12" db="EMBL/GenBank/DDBJ databases">
        <title>Draft genome sequence of Moniliophthora roreri, the causal agent of frosty pod rot of cacao.</title>
        <authorList>
            <person name="Aime M.C."/>
            <person name="Diaz-Valderrama J.R."/>
            <person name="Kijpornyongpan T."/>
            <person name="Phillips-Mora W."/>
        </authorList>
    </citation>
    <scope>NUCLEOTIDE SEQUENCE [LARGE SCALE GENOMIC DNA]</scope>
    <source>
        <strain evidence="3 4">MCA 2952</strain>
    </source>
</reference>
<feature type="transmembrane region" description="Helical" evidence="2">
    <location>
        <begin position="31"/>
        <end position="49"/>
    </location>
</feature>
<feature type="transmembrane region" description="Helical" evidence="2">
    <location>
        <begin position="566"/>
        <end position="588"/>
    </location>
</feature>
<evidence type="ECO:0000313" key="4">
    <source>
        <dbReference type="Proteomes" id="UP000054988"/>
    </source>
</evidence>
<evidence type="ECO:0000256" key="1">
    <source>
        <dbReference type="SAM" id="MobiDB-lite"/>
    </source>
</evidence>
<feature type="transmembrane region" description="Helical" evidence="2">
    <location>
        <begin position="502"/>
        <end position="524"/>
    </location>
</feature>
<accession>A0A0W0FRS2</accession>
<sequence>MASPQPAPPQSELDLDPGITPRRKPSSGWRFVSWIGVGICVLFILNLIFSASRAIFNFTQFAHTSVYQNQTWEEVAASGTHDAVVRPLINDTQTFDVAITVWLRRTYEERMEIQMSQSPLTGVLNGLPADMLDFRENWQYLVAYQDDDEYEKAIFSDVVFRGLTLKDKDVGAKVPLQIPTQVFRSPKLSHSDLRASIVLIPTSPSPLDFISDYSTWYPSKVKWPRMKAYPFPLNSSNPPDRKLQDRAIESFAISISLLSFHDTPSSCHDNTGTEISDDIFGSSEQDRFYGHSDYYGETDSPWHKFGDLSRKHPFVVTRTQIRVSDETHLFNRKAYAKKHKELKASSCGQNDPNTIPQLRLCDRGYMENGNWEVLLQAHTPDIPNETGFTGGWFYAPYMSHLVAGAGPKDLKPVPVIRGRCPDVVSTSEINPKDQDIMDVTWHVSFSGRSPGKLVMGELWNFPTQLDHGDSDWKKESAHASSEMINGVLGHRYHPDAHPRRKLALKVVAWCMSIVGTILNLSYWTTRISTVHISVKGTLLLAASLLLDSLIGVVVEIRQNDIKHNDWISLIVLFVKASLFEWILPLLMIRTAGRFVFLGEDGVSSWIPRRIKTNHRERASARLDEKTSAHLVVALFVGLILLYIFVDPYNIFVITPLQSMPTYEDVPEPFIRVLVAPLEWTGNLCQMVLNERSGVFAGSYRLTIFVRVIEEALRLALLSERAIGRDDSRWGLTAEDAIRLVVLAGFGWQAIRLSRHAVDEDGEEEHSL</sequence>
<feature type="region of interest" description="Disordered" evidence="1">
    <location>
        <begin position="1"/>
        <end position="20"/>
    </location>
</feature>
<protein>
    <submittedName>
        <fullName evidence="3">Uncharacterized protein</fullName>
    </submittedName>
</protein>
<evidence type="ECO:0000313" key="3">
    <source>
        <dbReference type="EMBL" id="KTB39031.1"/>
    </source>
</evidence>